<feature type="compositionally biased region" description="Basic and acidic residues" evidence="5">
    <location>
        <begin position="655"/>
        <end position="665"/>
    </location>
</feature>
<evidence type="ECO:0000313" key="8">
    <source>
        <dbReference type="Proteomes" id="UP000007110"/>
    </source>
</evidence>
<evidence type="ECO:0000259" key="6">
    <source>
        <dbReference type="PROSITE" id="PS50826"/>
    </source>
</evidence>
<feature type="region of interest" description="Disordered" evidence="5">
    <location>
        <begin position="476"/>
        <end position="511"/>
    </location>
</feature>
<keyword evidence="4" id="KW-0072">Autophagy</keyword>
<evidence type="ECO:0000256" key="4">
    <source>
        <dbReference type="ARBA" id="ARBA00023006"/>
    </source>
</evidence>
<sequence>MSALRPDPATDTSKDTRYPEHYGLLWKLKATIESLLAANASNVWSMYGGLNRLANQLDGILKHGLIPHACPDQDYWNFVFGLRRIQPVLAPSIDQLSRRAEQEGRIKGLLWLQDSLENHTLSYQLRMLVSVTSHLREFYSDDAFLCNTAYSSALDILLQAVEQNNARLLAQVDPNLLQKCPSFPGSVASHGSPRLSRAPSMSSGRDIIPTPRNHHHASESLLFTSPKADSVLGTTEDQAFGQSPNIRRNSAKDALKALLEGYSNQGSSTVGATTDNRIEFATDPLLNRPAIPITKESFQRPHGLLRAESDTALLRTSVARRKFDENENNRFSAKRKNSSAVAQNGSSDLSIRSRRDSAMYWEDVGDNEDIEDENDSHDIHSKLVFTYDNSPSSSAFARTLESSTEELVLSKSTTSLSSEPGASSGLEPGYRTKDLKNGNSLNSSHQSLLHSSSEQLLFSEEEEDQFGFLGEIARRGRQAKPLHRRSSEELDVAATPSPPPVQQKYKRHARSMSDQITNVRGGGLEGLRRESVPEDKVYNGKRSKGEVYSSSLPSQPLTVRRASDVGSVSPACDGYFPQPSQGESLFTFLSSQDFATCPEVDKENAHFCISEAIIAAVEQIKCRQLTRQTPSDHESDGSDEEIQRLKQRIRLRRTEKRERKMHSEQDPSPSDCEIWSPEHDETESLQYLSDSEESMEEAEDFVVTDSSLDTNLVAMKTKGLTASLGSLYSDADLKRANQMYPLETVIPLCKIEPSSSNQHSAESIALSLIKKFSFRQLPAASELEWLVSEKDAPQQLLPLPKSVPISPDDGENADLYKNMRLRGNLEWAPPRPQIVFSIHPPPKRKQLVAKQNFRCAGCGMKAERGFLKRLRYCEYLGKYFCQCCHTNASSPIPSRILRKWDFSRYPISNFSHELLSKIQGDPVFNVADINAILYRKVKQMQAVKDLRSQLFFLKDFLKTCRLCESLKASYDNQPGHWMGQPDLYSLSDLLNVRSGELEKALAQLVLDGVTHVSQCQLCQAKGFVCELCNKDEVIFPFQLNSTYQCLDCWACYHTTCFLKENKCPKCERILARRGVIAAKAETSDEDPPSQSSS</sequence>
<proteinExistence type="predicted"/>
<dbReference type="EnsemblMetazoa" id="XM_030981611">
    <property type="protein sequence ID" value="XP_030837471"/>
    <property type="gene ID" value="LOC591550"/>
</dbReference>
<dbReference type="InterPro" id="IPR004012">
    <property type="entry name" value="Run_dom"/>
</dbReference>
<dbReference type="KEGG" id="spu:591550"/>
<dbReference type="PANTHER" id="PTHR45971:SF1">
    <property type="entry name" value="RUBICON, ISOFORM A"/>
    <property type="match status" value="1"/>
</dbReference>
<name>A0A7M7SWZ9_STRPU</name>
<dbReference type="Gene3D" id="1.20.58.900">
    <property type="match status" value="1"/>
</dbReference>
<evidence type="ECO:0000313" key="7">
    <source>
        <dbReference type="EnsemblMetazoa" id="XP_030837471"/>
    </source>
</evidence>
<dbReference type="Pfam" id="PF21054">
    <property type="entry name" value="RUBC_PIKBD"/>
    <property type="match status" value="1"/>
</dbReference>
<evidence type="ECO:0000256" key="5">
    <source>
        <dbReference type="SAM" id="MobiDB-lite"/>
    </source>
</evidence>
<organism evidence="7 8">
    <name type="scientific">Strongylocentrotus purpuratus</name>
    <name type="common">Purple sea urchin</name>
    <dbReference type="NCBI Taxonomy" id="7668"/>
    <lineage>
        <taxon>Eukaryota</taxon>
        <taxon>Metazoa</taxon>
        <taxon>Echinodermata</taxon>
        <taxon>Eleutherozoa</taxon>
        <taxon>Echinozoa</taxon>
        <taxon>Echinoidea</taxon>
        <taxon>Euechinoidea</taxon>
        <taxon>Echinacea</taxon>
        <taxon>Camarodonta</taxon>
        <taxon>Echinidea</taxon>
        <taxon>Strongylocentrotidae</taxon>
        <taxon>Strongylocentrotus</taxon>
    </lineage>
</organism>
<dbReference type="CDD" id="cd17686">
    <property type="entry name" value="RUN_RUBCN"/>
    <property type="match status" value="1"/>
</dbReference>
<dbReference type="InParanoid" id="A0A7M7SWZ9"/>
<keyword evidence="2" id="KW-0597">Phosphoprotein</keyword>
<accession>A0A7M7SWZ9</accession>
<dbReference type="GO" id="GO:0006914">
    <property type="term" value="P:autophagy"/>
    <property type="evidence" value="ECO:0007669"/>
    <property type="project" value="UniProtKB-KW"/>
</dbReference>
<reference evidence="8" key="1">
    <citation type="submission" date="2015-02" db="EMBL/GenBank/DDBJ databases">
        <title>Genome sequencing for Strongylocentrotus purpuratus.</title>
        <authorList>
            <person name="Murali S."/>
            <person name="Liu Y."/>
            <person name="Vee V."/>
            <person name="English A."/>
            <person name="Wang M."/>
            <person name="Skinner E."/>
            <person name="Han Y."/>
            <person name="Muzny D.M."/>
            <person name="Worley K.C."/>
            <person name="Gibbs R.A."/>
        </authorList>
    </citation>
    <scope>NUCLEOTIDE SEQUENCE</scope>
</reference>
<dbReference type="SUPFAM" id="SSF140741">
    <property type="entry name" value="RUN domain-like"/>
    <property type="match status" value="1"/>
</dbReference>
<dbReference type="InterPro" id="IPR025258">
    <property type="entry name" value="RH_dom"/>
</dbReference>
<dbReference type="InterPro" id="IPR052428">
    <property type="entry name" value="Autophagy_HostDef_Reg"/>
</dbReference>
<dbReference type="GO" id="GO:1901981">
    <property type="term" value="F:phosphatidylinositol phosphate binding"/>
    <property type="evidence" value="ECO:0000318"/>
    <property type="project" value="GO_Central"/>
</dbReference>
<dbReference type="Pfam" id="PF13901">
    <property type="entry name" value="RH_dom"/>
    <property type="match status" value="1"/>
</dbReference>
<evidence type="ECO:0000256" key="3">
    <source>
        <dbReference type="ARBA" id="ARBA00022753"/>
    </source>
</evidence>
<dbReference type="SMART" id="SM01175">
    <property type="entry name" value="DUF4206"/>
    <property type="match status" value="1"/>
</dbReference>
<dbReference type="Proteomes" id="UP000007110">
    <property type="component" value="Unassembled WGS sequence"/>
</dbReference>
<dbReference type="OrthoDB" id="10067503at2759"/>
<dbReference type="InterPro" id="IPR048569">
    <property type="entry name" value="RUBC_PIKBD"/>
</dbReference>
<reference evidence="7" key="2">
    <citation type="submission" date="2021-01" db="UniProtKB">
        <authorList>
            <consortium name="EnsemblMetazoa"/>
        </authorList>
    </citation>
    <scope>IDENTIFICATION</scope>
</reference>
<dbReference type="GO" id="GO:0005770">
    <property type="term" value="C:late endosome"/>
    <property type="evidence" value="ECO:0007669"/>
    <property type="project" value="UniProtKB-SubCell"/>
</dbReference>
<dbReference type="GeneID" id="591550"/>
<dbReference type="PANTHER" id="PTHR45971">
    <property type="entry name" value="PHOX (PX) DOMAIN-CONTAINING PROTEIN"/>
    <property type="match status" value="1"/>
</dbReference>
<protein>
    <recommendedName>
        <fullName evidence="6">RUN domain-containing protein</fullName>
    </recommendedName>
</protein>
<dbReference type="RefSeq" id="XP_030837471.1">
    <property type="nucleotide sequence ID" value="XM_030981611.1"/>
</dbReference>
<evidence type="ECO:0000256" key="1">
    <source>
        <dbReference type="ARBA" id="ARBA00004603"/>
    </source>
</evidence>
<dbReference type="OMA" id="NRLHNVM"/>
<dbReference type="Pfam" id="PF02759">
    <property type="entry name" value="RUN"/>
    <property type="match status" value="1"/>
</dbReference>
<feature type="region of interest" description="Disordered" evidence="5">
    <location>
        <begin position="325"/>
        <end position="350"/>
    </location>
</feature>
<comment type="subcellular location">
    <subcellularLocation>
        <location evidence="1">Late endosome</location>
    </subcellularLocation>
</comment>
<keyword evidence="3" id="KW-0967">Endosome</keyword>
<dbReference type="PROSITE" id="PS50826">
    <property type="entry name" value="RUN"/>
    <property type="match status" value="1"/>
</dbReference>
<feature type="region of interest" description="Disordered" evidence="5">
    <location>
        <begin position="652"/>
        <end position="676"/>
    </location>
</feature>
<keyword evidence="8" id="KW-1185">Reference proteome</keyword>
<feature type="domain" description="RUN" evidence="6">
    <location>
        <begin position="44"/>
        <end position="173"/>
    </location>
</feature>
<dbReference type="AlphaFoldDB" id="A0A7M7SWZ9"/>
<dbReference type="CTD" id="9711"/>
<evidence type="ECO:0000256" key="2">
    <source>
        <dbReference type="ARBA" id="ARBA00022553"/>
    </source>
</evidence>
<dbReference type="InterPro" id="IPR037213">
    <property type="entry name" value="Run_dom_sf"/>
</dbReference>
<feature type="region of interest" description="Disordered" evidence="5">
    <location>
        <begin position="411"/>
        <end position="447"/>
    </location>
</feature>